<feature type="domain" description="Peptidase M56" evidence="2">
    <location>
        <begin position="7"/>
        <end position="307"/>
    </location>
</feature>
<organism evidence="4 7">
    <name type="scientific">Anaerostipes hadrus</name>
    <dbReference type="NCBI Taxonomy" id="649756"/>
    <lineage>
        <taxon>Bacteria</taxon>
        <taxon>Bacillati</taxon>
        <taxon>Bacillota</taxon>
        <taxon>Clostridia</taxon>
        <taxon>Lachnospirales</taxon>
        <taxon>Lachnospiraceae</taxon>
        <taxon>Anaerostipes</taxon>
    </lineage>
</organism>
<reference evidence="4 7" key="2">
    <citation type="submission" date="2010-03" db="EMBL/GenBank/DDBJ databases">
        <authorList>
            <person name="Pajon A."/>
        </authorList>
    </citation>
    <scope>NUCLEOTIDE SEQUENCE [LARGE SCALE GENOMIC DNA]</scope>
    <source>
        <strain evidence="4 7">SSC/2</strain>
    </source>
</reference>
<dbReference type="Proteomes" id="UP000095553">
    <property type="component" value="Unassembled WGS sequence"/>
</dbReference>
<keyword evidence="1" id="KW-0812">Transmembrane</keyword>
<evidence type="ECO:0000313" key="10">
    <source>
        <dbReference type="Proteomes" id="UP000188159"/>
    </source>
</evidence>
<name>D4N0X7_ANAHA</name>
<dbReference type="EMBL" id="CYXY01000011">
    <property type="protein sequence ID" value="CUN00489.1"/>
    <property type="molecule type" value="Genomic_DNA"/>
</dbReference>
<evidence type="ECO:0000256" key="1">
    <source>
        <dbReference type="SAM" id="Phobius"/>
    </source>
</evidence>
<dbReference type="CDD" id="cd07341">
    <property type="entry name" value="M56_BlaR1_MecR1_like"/>
    <property type="match status" value="1"/>
</dbReference>
<keyword evidence="1" id="KW-0472">Membrane</keyword>
<evidence type="ECO:0000313" key="4">
    <source>
        <dbReference type="EMBL" id="CBL38522.1"/>
    </source>
</evidence>
<evidence type="ECO:0000313" key="6">
    <source>
        <dbReference type="EMBL" id="CUP91845.1"/>
    </source>
</evidence>
<feature type="transmembrane region" description="Helical" evidence="1">
    <location>
        <begin position="317"/>
        <end position="337"/>
    </location>
</feature>
<feature type="transmembrane region" description="Helical" evidence="1">
    <location>
        <begin position="6"/>
        <end position="28"/>
    </location>
</feature>
<reference evidence="8 9" key="3">
    <citation type="submission" date="2015-09" db="EMBL/GenBank/DDBJ databases">
        <authorList>
            <consortium name="Pathogen Informatics"/>
        </authorList>
    </citation>
    <scope>NUCLEOTIDE SEQUENCE [LARGE SCALE GENOMIC DNA]</scope>
    <source>
        <strain evidence="6 9">2789STDY5834908</strain>
        <strain evidence="5 8">2789STDY5834959</strain>
    </source>
</reference>
<dbReference type="Proteomes" id="UP000095564">
    <property type="component" value="Unassembled WGS sequence"/>
</dbReference>
<dbReference type="EMBL" id="FP929061">
    <property type="protein sequence ID" value="CBL38522.1"/>
    <property type="molecule type" value="Genomic_DNA"/>
</dbReference>
<gene>
    <name evidence="6" type="primary">blaR1_2</name>
    <name evidence="5" type="synonym">blaR1_4</name>
    <name evidence="4" type="ORF">CL2_15900</name>
    <name evidence="3" type="ORF">DO83_15340</name>
    <name evidence="6" type="ORF">ERS852520_02536</name>
    <name evidence="5" type="ORF">ERS852571_01922</name>
</gene>
<accession>D4N0X7</accession>
<keyword evidence="1" id="KW-1133">Transmembrane helix</keyword>
<dbReference type="AlphaFoldDB" id="D4N0X7"/>
<evidence type="ECO:0000313" key="3">
    <source>
        <dbReference type="EMBL" id="AQP40828.1"/>
    </source>
</evidence>
<reference evidence="3 10" key="4">
    <citation type="journal article" date="2016" name="Sci. Rep.">
        <title>Accelerated dysbiosis of gut microbiota during aggravation of DSS-induced colitis by a butyrate-producing bacterium.</title>
        <authorList>
            <person name="Zhang Q."/>
            <person name="Wu Y."/>
            <person name="Wang J."/>
            <person name="Wu G."/>
            <person name="Long W."/>
            <person name="Xue Z."/>
            <person name="Wang L."/>
            <person name="Zhang X."/>
            <person name="Pang X."/>
            <person name="Zhao Y."/>
            <person name="Zhao L."/>
            <person name="Zhang C."/>
        </authorList>
    </citation>
    <scope>NUCLEOTIDE SEQUENCE [LARGE SCALE GENOMIC DNA]</scope>
    <source>
        <strain evidence="3 10">BPB5</strain>
    </source>
</reference>
<dbReference type="InterPro" id="IPR008756">
    <property type="entry name" value="Peptidase_M56"/>
</dbReference>
<feature type="transmembrane region" description="Helical" evidence="1">
    <location>
        <begin position="230"/>
        <end position="249"/>
    </location>
</feature>
<dbReference type="OrthoDB" id="9804799at2"/>
<proteinExistence type="predicted"/>
<feature type="transmembrane region" description="Helical" evidence="1">
    <location>
        <begin position="143"/>
        <end position="167"/>
    </location>
</feature>
<dbReference type="Proteomes" id="UP000188159">
    <property type="component" value="Chromosome"/>
</dbReference>
<evidence type="ECO:0000259" key="2">
    <source>
        <dbReference type="Pfam" id="PF05569"/>
    </source>
</evidence>
<sequence>MQSVFLKILSIGMNASWMILAILCLRIVFWKSPKWIACFMWFLVGIRLLCPYNIESTISLVPIQMEVPLNDSEKNTLKDEKDMAYIRIERNSFIKRNRESEKHIYQSNNTDRIRGDKAELNASNALADSIEKQVMLNSSRLRFFAVVWVCGLFAMLLYFVLSCFYLSNRTKTATYFKENIWESEFVISPYIFGVFCPKIYIPYGIDEEQLVYVLAHERAHLKRKDHILKVVAYFILSIYWFHPLVWVAYVCLGRDIEYACDEKAVLNMDKRERKNYLLALLNCCAVKRRASVYPLAFGKIGIKKRVIRMKQWKKPSIVLFTITMLFGMIVSVCFFTVPKTRGAGEMKNQEEINTGFVTLDIKPASVNLNENTGADGTILYYVDAGKIIFGGTYGLFVYDKNSRTIVQSLDLEYIECNYTQGDNYCEIAVDKNGGKIYLNPVRKKKLYILDLISNTLEIRNYPNSDIWKDNSLELFHVENAKQVSYHDGGEEKICKLNENDFTIGSCSYTEYPRKESNNKGELMYYPLFAQ</sequence>
<reference evidence="4 7" key="1">
    <citation type="submission" date="2010-03" db="EMBL/GenBank/DDBJ databases">
        <title>The genome sequence of Clostridiales sp. SSC/2.</title>
        <authorList>
            <consortium name="metaHIT consortium -- http://www.metahit.eu/"/>
            <person name="Pajon A."/>
            <person name="Turner K."/>
            <person name="Parkhill J."/>
            <person name="Duncan S."/>
            <person name="Flint H."/>
        </authorList>
    </citation>
    <scope>NUCLEOTIDE SEQUENCE [LARGE SCALE GENOMIC DNA]</scope>
    <source>
        <strain evidence="4 7">SSC/2</strain>
    </source>
</reference>
<evidence type="ECO:0000313" key="9">
    <source>
        <dbReference type="Proteomes" id="UP000095564"/>
    </source>
</evidence>
<dbReference type="PATRIC" id="fig|245018.3.peg.1886"/>
<dbReference type="EMBL" id="CZAU01000028">
    <property type="protein sequence ID" value="CUP91845.1"/>
    <property type="molecule type" value="Genomic_DNA"/>
</dbReference>
<evidence type="ECO:0000313" key="7">
    <source>
        <dbReference type="Proteomes" id="UP000008960"/>
    </source>
</evidence>
<evidence type="ECO:0000313" key="8">
    <source>
        <dbReference type="Proteomes" id="UP000095553"/>
    </source>
</evidence>
<evidence type="ECO:0000313" key="5">
    <source>
        <dbReference type="EMBL" id="CUN00489.1"/>
    </source>
</evidence>
<dbReference type="RefSeq" id="WP_008390752.1">
    <property type="nucleotide sequence ID" value="NC_021016.1"/>
</dbReference>
<dbReference type="Proteomes" id="UP000008960">
    <property type="component" value="Chromosome"/>
</dbReference>
<dbReference type="PANTHER" id="PTHR34978">
    <property type="entry name" value="POSSIBLE SENSOR-TRANSDUCER PROTEIN BLAR"/>
    <property type="match status" value="1"/>
</dbReference>
<dbReference type="InterPro" id="IPR052173">
    <property type="entry name" value="Beta-lactam_resp_regulator"/>
</dbReference>
<dbReference type="EMBL" id="CP012098">
    <property type="protein sequence ID" value="AQP40828.1"/>
    <property type="molecule type" value="Genomic_DNA"/>
</dbReference>
<dbReference type="Pfam" id="PF05569">
    <property type="entry name" value="Peptidase_M56"/>
    <property type="match status" value="1"/>
</dbReference>
<dbReference type="PANTHER" id="PTHR34978:SF3">
    <property type="entry name" value="SLR0241 PROTEIN"/>
    <property type="match status" value="1"/>
</dbReference>
<protein>
    <submittedName>
        <fullName evidence="4">Antirepressor regulating drug resistance, predicted signal transduction N-terminal membrane component</fullName>
    </submittedName>
    <submittedName>
        <fullName evidence="5">Regulatory protein BlaR1</fullName>
    </submittedName>
</protein>
<feature type="transmembrane region" description="Helical" evidence="1">
    <location>
        <begin position="378"/>
        <end position="398"/>
    </location>
</feature>
<dbReference type="KEGG" id="bprl:CL2_15900"/>